<feature type="transmembrane region" description="Helical" evidence="11">
    <location>
        <begin position="181"/>
        <end position="204"/>
    </location>
</feature>
<evidence type="ECO:0000256" key="8">
    <source>
        <dbReference type="ARBA" id="ARBA00023004"/>
    </source>
</evidence>
<dbReference type="Proteomes" id="UP000010809">
    <property type="component" value="Chromosome"/>
</dbReference>
<dbReference type="eggNOG" id="ENOG5032RME">
    <property type="taxonomic scope" value="Bacteria"/>
</dbReference>
<dbReference type="CDD" id="cd00581">
    <property type="entry name" value="QFR_TypeB_TM"/>
    <property type="match status" value="1"/>
</dbReference>
<dbReference type="GO" id="GO:0006099">
    <property type="term" value="P:tricarboxylic acid cycle"/>
    <property type="evidence" value="ECO:0007669"/>
    <property type="project" value="InterPro"/>
</dbReference>
<proteinExistence type="predicted"/>
<comment type="function">
    <text evidence="2">Membrane-anchoring subunit of succinate dehydrogenase (SDH).</text>
</comment>
<dbReference type="Pfam" id="PF01127">
    <property type="entry name" value="Sdh_cyt"/>
    <property type="match status" value="1"/>
</dbReference>
<dbReference type="PIRSF" id="PIRSF000177">
    <property type="entry name" value="Fumar_rd_cyt_b"/>
    <property type="match status" value="1"/>
</dbReference>
<evidence type="ECO:0000256" key="9">
    <source>
        <dbReference type="ARBA" id="ARBA00023136"/>
    </source>
</evidence>
<feature type="transmembrane region" description="Helical" evidence="11">
    <location>
        <begin position="49"/>
        <end position="68"/>
    </location>
</feature>
<keyword evidence="7 11" id="KW-1133">Transmembrane helix</keyword>
<organism evidence="12 13">
    <name type="scientific">Thioalkalivibrio nitratireducens (strain DSM 14787 / UNIQEM 213 / ALEN2)</name>
    <dbReference type="NCBI Taxonomy" id="1255043"/>
    <lineage>
        <taxon>Bacteria</taxon>
        <taxon>Pseudomonadati</taxon>
        <taxon>Pseudomonadota</taxon>
        <taxon>Gammaproteobacteria</taxon>
        <taxon>Chromatiales</taxon>
        <taxon>Ectothiorhodospiraceae</taxon>
        <taxon>Thioalkalivibrio</taxon>
    </lineage>
</organism>
<reference evidence="12" key="1">
    <citation type="submission" date="2015-12" db="EMBL/GenBank/DDBJ databases">
        <authorList>
            <person name="Tikhonova T.V."/>
            <person name="Pavlov A.R."/>
            <person name="Beletsky A.V."/>
            <person name="Mardanov A.V."/>
            <person name="Sorokin D.Y."/>
            <person name="Ravin N.V."/>
            <person name="Popov V.O."/>
        </authorList>
    </citation>
    <scope>NUCLEOTIDE SEQUENCE</scope>
    <source>
        <strain evidence="12">DSM 14787</strain>
    </source>
</reference>
<dbReference type="GO" id="GO:0016020">
    <property type="term" value="C:membrane"/>
    <property type="evidence" value="ECO:0007669"/>
    <property type="project" value="UniProtKB-SubCell"/>
</dbReference>
<name>L0DVD5_THIND</name>
<dbReference type="InterPro" id="IPR000701">
    <property type="entry name" value="SuccDH_FuR_B_TM-su"/>
</dbReference>
<protein>
    <submittedName>
        <fullName evidence="12">Fumarate reductase cytochrome b subunit</fullName>
    </submittedName>
</protein>
<feature type="binding site" description="axial binding residue" evidence="10">
    <location>
        <position position="157"/>
    </location>
    <ligand>
        <name>heme b</name>
        <dbReference type="ChEBI" id="CHEBI:60344"/>
        <label>bD</label>
    </ligand>
    <ligandPart>
        <name>Fe</name>
        <dbReference type="ChEBI" id="CHEBI:18248"/>
    </ligandPart>
</feature>
<feature type="binding site" description="axial binding residue" evidence="10">
    <location>
        <position position="107"/>
    </location>
    <ligand>
        <name>heme b</name>
        <dbReference type="ChEBI" id="CHEBI:60344"/>
        <label>bD</label>
    </ligand>
    <ligandPart>
        <name>Fe</name>
        <dbReference type="ChEBI" id="CHEBI:18248"/>
    </ligandPart>
</feature>
<evidence type="ECO:0000256" key="2">
    <source>
        <dbReference type="ARBA" id="ARBA00004050"/>
    </source>
</evidence>
<keyword evidence="5 11" id="KW-0812">Transmembrane</keyword>
<evidence type="ECO:0000313" key="13">
    <source>
        <dbReference type="Proteomes" id="UP000010809"/>
    </source>
</evidence>
<evidence type="ECO:0000256" key="3">
    <source>
        <dbReference type="ARBA" id="ARBA00004370"/>
    </source>
</evidence>
<keyword evidence="8 10" id="KW-0408">Iron</keyword>
<evidence type="ECO:0000256" key="1">
    <source>
        <dbReference type="ARBA" id="ARBA00001971"/>
    </source>
</evidence>
<dbReference type="SUPFAM" id="SSF81343">
    <property type="entry name" value="Fumarate reductase respiratory complex transmembrane subunits"/>
    <property type="match status" value="1"/>
</dbReference>
<dbReference type="STRING" id="1255043.TVNIR_1262"/>
<keyword evidence="6 10" id="KW-0479">Metal-binding</keyword>
<dbReference type="PATRIC" id="fig|1255043.3.peg.1276"/>
<feature type="transmembrane region" description="Helical" evidence="11">
    <location>
        <begin position="139"/>
        <end position="161"/>
    </location>
</feature>
<dbReference type="InterPro" id="IPR004224">
    <property type="entry name" value="Fum_red_B_TM"/>
</dbReference>
<accession>L0DVD5</accession>
<evidence type="ECO:0000313" key="12">
    <source>
        <dbReference type="EMBL" id="AGA32935.1"/>
    </source>
</evidence>
<evidence type="ECO:0000256" key="10">
    <source>
        <dbReference type="PIRSR" id="PIRSR000177-1"/>
    </source>
</evidence>
<evidence type="ECO:0000256" key="4">
    <source>
        <dbReference type="ARBA" id="ARBA00022617"/>
    </source>
</evidence>
<feature type="binding site" description="axial binding residue" evidence="10">
    <location>
        <position position="196"/>
    </location>
    <ligand>
        <name>heme b</name>
        <dbReference type="ChEBI" id="CHEBI:60344"/>
        <label>bD</label>
    </ligand>
    <ligandPart>
        <name>Fe</name>
        <dbReference type="ChEBI" id="CHEBI:18248"/>
    </ligandPart>
</feature>
<sequence>MPVASHSTEKAGGGMGKTGELSIGAALTGRRETGRWPAWMDFMQSASGLFLALFLWVHLFAEASILLGKDAMYRVTIFFEGYYFLGDTYPIIITLFSAFILAIVLLHAVLAVRKFPNSYRQYRVLRDHIKVMRHEDTTLWWVQVYTGFVLFFLVSVHLYTMLSQPANIGPYASSDRVVGEWMWPLYLLLLITAVVHAAVGMYRVGVKWGWLPARDPGLGRRRLKWATRGFIVFFILLGLASLSTYIRIGLDEREPGERYVPTWQRDLPAAHGSREVLP</sequence>
<dbReference type="NCBIfam" id="NF010072">
    <property type="entry name" value="PRK13553.1"/>
    <property type="match status" value="1"/>
</dbReference>
<evidence type="ECO:0000256" key="5">
    <source>
        <dbReference type="ARBA" id="ARBA00022692"/>
    </source>
</evidence>
<dbReference type="Gene3D" id="1.20.1300.10">
    <property type="entry name" value="Fumarate reductase/succinate dehydrogenase, transmembrane subunit"/>
    <property type="match status" value="1"/>
</dbReference>
<dbReference type="InterPro" id="IPR034804">
    <property type="entry name" value="SQR/QFR_C/D"/>
</dbReference>
<dbReference type="EMBL" id="CP003989">
    <property type="protein sequence ID" value="AGA32935.1"/>
    <property type="molecule type" value="Genomic_DNA"/>
</dbReference>
<feature type="transmembrane region" description="Helical" evidence="11">
    <location>
        <begin position="88"/>
        <end position="112"/>
    </location>
</feature>
<feature type="transmembrane region" description="Helical" evidence="11">
    <location>
        <begin position="225"/>
        <end position="246"/>
    </location>
</feature>
<evidence type="ECO:0000256" key="11">
    <source>
        <dbReference type="SAM" id="Phobius"/>
    </source>
</evidence>
<feature type="binding site" description="axial binding residue" evidence="10">
    <location>
        <position position="58"/>
    </location>
    <ligand>
        <name>heme b</name>
        <dbReference type="ChEBI" id="CHEBI:60344"/>
        <label>bD</label>
    </ligand>
    <ligandPart>
        <name>Fe</name>
        <dbReference type="ChEBI" id="CHEBI:18248"/>
    </ligandPart>
</feature>
<dbReference type="KEGG" id="tni:TVNIR_1262"/>
<evidence type="ECO:0000256" key="6">
    <source>
        <dbReference type="ARBA" id="ARBA00022723"/>
    </source>
</evidence>
<dbReference type="AlphaFoldDB" id="L0DVD5"/>
<dbReference type="HOGENOM" id="CLU_075821_0_0_6"/>
<evidence type="ECO:0000256" key="7">
    <source>
        <dbReference type="ARBA" id="ARBA00022989"/>
    </source>
</evidence>
<gene>
    <name evidence="12" type="primary">frdC [H]</name>
    <name evidence="12" type="ordered locus">TVNIR_1262</name>
</gene>
<dbReference type="GO" id="GO:0046872">
    <property type="term" value="F:metal ion binding"/>
    <property type="evidence" value="ECO:0007669"/>
    <property type="project" value="UniProtKB-KW"/>
</dbReference>
<comment type="cofactor">
    <cofactor evidence="1">
        <name>heme</name>
        <dbReference type="ChEBI" id="CHEBI:30413"/>
    </cofactor>
</comment>
<keyword evidence="13" id="KW-1185">Reference proteome</keyword>
<keyword evidence="9 11" id="KW-0472">Membrane</keyword>
<comment type="subcellular location">
    <subcellularLocation>
        <location evidence="3">Membrane</location>
    </subcellularLocation>
</comment>
<keyword evidence="4 10" id="KW-0349">Heme</keyword>